<comment type="caution">
    <text evidence="1">The sequence shown here is derived from an EMBL/GenBank/DDBJ whole genome shotgun (WGS) entry which is preliminary data.</text>
</comment>
<sequence>MVARLRLWAALTAVVAAAVLTAGTGGSRDGVSAAAFGNVERTWAAPIELRNTDVPLSTTRRPVLNLTDPDPFDPCRDIPLDVTDSIGLGFTPPEPQNGLRCQYDAGNYQMAVEAFVWRTYEQTLPKDAVETTINGHRAATYWVMKPTDWNNRWWFSCMIAYKTSYGVIQQSLFYSPIHSPDAPECMTENMMRAQQLSPYYKF</sequence>
<name>A0A1X0DJP1_9MYCO</name>
<accession>A0A1X0DJP1</accession>
<dbReference type="OrthoDB" id="4619249at2"/>
<dbReference type="Proteomes" id="UP000192801">
    <property type="component" value="Unassembled WGS sequence"/>
</dbReference>
<evidence type="ECO:0000313" key="2">
    <source>
        <dbReference type="Proteomes" id="UP000192801"/>
    </source>
</evidence>
<reference evidence="1 2" key="1">
    <citation type="submission" date="2016-12" db="EMBL/GenBank/DDBJ databases">
        <title>The new phylogeny of genus Mycobacterium.</title>
        <authorList>
            <person name="Tortoli E."/>
            <person name="Trovato A."/>
            <person name="Cirillo D.M."/>
        </authorList>
    </citation>
    <scope>NUCLEOTIDE SEQUENCE [LARGE SCALE GENOMIC DNA]</scope>
    <source>
        <strain evidence="1 2">DSM 45130</strain>
    </source>
</reference>
<gene>
    <name evidence="1" type="ORF">BST26_04515</name>
</gene>
<protein>
    <submittedName>
        <fullName evidence="1">DUF3558 domain-containing protein</fullName>
    </submittedName>
</protein>
<keyword evidence="2" id="KW-1185">Reference proteome</keyword>
<dbReference type="RefSeq" id="WP_083029572.1">
    <property type="nucleotide sequence ID" value="NZ_AP022618.1"/>
</dbReference>
<dbReference type="STRING" id="444597.BST26_04515"/>
<organism evidence="1 2">
    <name type="scientific">Mycolicibacterium insubricum</name>
    <dbReference type="NCBI Taxonomy" id="444597"/>
    <lineage>
        <taxon>Bacteria</taxon>
        <taxon>Bacillati</taxon>
        <taxon>Actinomycetota</taxon>
        <taxon>Actinomycetes</taxon>
        <taxon>Mycobacteriales</taxon>
        <taxon>Mycobacteriaceae</taxon>
        <taxon>Mycolicibacterium</taxon>
    </lineage>
</organism>
<proteinExistence type="predicted"/>
<dbReference type="AlphaFoldDB" id="A0A1X0DJP1"/>
<dbReference type="EMBL" id="MVHS01000007">
    <property type="protein sequence ID" value="ORA72527.1"/>
    <property type="molecule type" value="Genomic_DNA"/>
</dbReference>
<evidence type="ECO:0000313" key="1">
    <source>
        <dbReference type="EMBL" id="ORA72527.1"/>
    </source>
</evidence>